<proteinExistence type="predicted"/>
<protein>
    <submittedName>
        <fullName evidence="3">Uncharacterized protein</fullName>
    </submittedName>
</protein>
<keyword evidence="4" id="KW-1185">Reference proteome</keyword>
<feature type="transmembrane region" description="Helical" evidence="2">
    <location>
        <begin position="129"/>
        <end position="151"/>
    </location>
</feature>
<evidence type="ECO:0000256" key="2">
    <source>
        <dbReference type="SAM" id="Phobius"/>
    </source>
</evidence>
<reference evidence="4" key="1">
    <citation type="journal article" date="2023" name="Commun. Biol.">
        <title>Genome analysis of Parmales, the sister group of diatoms, reveals the evolutionary specialization of diatoms from phago-mixotrophs to photoautotrophs.</title>
        <authorList>
            <person name="Ban H."/>
            <person name="Sato S."/>
            <person name="Yoshikawa S."/>
            <person name="Yamada K."/>
            <person name="Nakamura Y."/>
            <person name="Ichinomiya M."/>
            <person name="Sato N."/>
            <person name="Blanc-Mathieu R."/>
            <person name="Endo H."/>
            <person name="Kuwata A."/>
            <person name="Ogata H."/>
        </authorList>
    </citation>
    <scope>NUCLEOTIDE SEQUENCE [LARGE SCALE GENOMIC DNA]</scope>
</reference>
<feature type="transmembrane region" description="Helical" evidence="2">
    <location>
        <begin position="90"/>
        <end position="108"/>
    </location>
</feature>
<name>A0A9W7GKF4_9STRA</name>
<dbReference type="EMBL" id="BRYA01000258">
    <property type="protein sequence ID" value="GMI45617.1"/>
    <property type="molecule type" value="Genomic_DNA"/>
</dbReference>
<sequence length="223" mass="23917">MSWAMARKTPWKSLSLVEFNSTPPPTSATTKTNTMNPNSEGSSSNSSSNSNGGLVQEGTAKNNTVKKKHYLLGLPTAREFLWTDLGRNSLFGLSVGGITGLTFGFMDGMKQVQDSTSLKSLSNSAKGAFIMRGTGTTGMMFGGFFTAFHGLKYIIRTLSDADDGPQIIGATMASLGGLAYYQRRLVPYGIMLVGMDSFNLLFREEGETKGMRPDGTMAGDSKK</sequence>
<organism evidence="3 4">
    <name type="scientific">Triparma columacea</name>
    <dbReference type="NCBI Taxonomy" id="722753"/>
    <lineage>
        <taxon>Eukaryota</taxon>
        <taxon>Sar</taxon>
        <taxon>Stramenopiles</taxon>
        <taxon>Ochrophyta</taxon>
        <taxon>Bolidophyceae</taxon>
        <taxon>Parmales</taxon>
        <taxon>Triparmaceae</taxon>
        <taxon>Triparma</taxon>
    </lineage>
</organism>
<accession>A0A9W7GKF4</accession>
<keyword evidence="2" id="KW-1133">Transmembrane helix</keyword>
<dbReference type="AlphaFoldDB" id="A0A9W7GKF4"/>
<evidence type="ECO:0000313" key="3">
    <source>
        <dbReference type="EMBL" id="GMI45617.1"/>
    </source>
</evidence>
<feature type="compositionally biased region" description="Low complexity" evidence="1">
    <location>
        <begin position="27"/>
        <end position="53"/>
    </location>
</feature>
<comment type="caution">
    <text evidence="3">The sequence shown here is derived from an EMBL/GenBank/DDBJ whole genome shotgun (WGS) entry which is preliminary data.</text>
</comment>
<evidence type="ECO:0000313" key="4">
    <source>
        <dbReference type="Proteomes" id="UP001165065"/>
    </source>
</evidence>
<feature type="region of interest" description="Disordered" evidence="1">
    <location>
        <begin position="16"/>
        <end position="59"/>
    </location>
</feature>
<gene>
    <name evidence="3" type="ORF">TrCOL_g3878</name>
</gene>
<dbReference type="Proteomes" id="UP001165065">
    <property type="component" value="Unassembled WGS sequence"/>
</dbReference>
<keyword evidence="2" id="KW-0472">Membrane</keyword>
<dbReference type="OrthoDB" id="68077at2759"/>
<keyword evidence="2" id="KW-0812">Transmembrane</keyword>
<evidence type="ECO:0000256" key="1">
    <source>
        <dbReference type="SAM" id="MobiDB-lite"/>
    </source>
</evidence>